<sequence length="82" mass="9414">MFISFTIDNLINGLGVLIIAQIRELAYQTFEIFKKFVSIMIFQPDALSMERSGLIYAEVYYCFEANLPSRPTPLASYSKNYS</sequence>
<name>A0A813Y138_9BILA</name>
<accession>A0A813Y138</accession>
<reference evidence="1" key="1">
    <citation type="submission" date="2021-02" db="EMBL/GenBank/DDBJ databases">
        <authorList>
            <person name="Nowell W R."/>
        </authorList>
    </citation>
    <scope>NUCLEOTIDE SEQUENCE</scope>
</reference>
<protein>
    <submittedName>
        <fullName evidence="1">Uncharacterized protein</fullName>
    </submittedName>
</protein>
<proteinExistence type="predicted"/>
<dbReference type="EMBL" id="CAJOBC010001234">
    <property type="protein sequence ID" value="CAF3665552.1"/>
    <property type="molecule type" value="Genomic_DNA"/>
</dbReference>
<gene>
    <name evidence="1" type="ORF">GPM918_LOCUS7510</name>
    <name evidence="2" type="ORF">SRO942_LOCUS7510</name>
</gene>
<comment type="caution">
    <text evidence="1">The sequence shown here is derived from an EMBL/GenBank/DDBJ whole genome shotgun (WGS) entry which is preliminary data.</text>
</comment>
<organism evidence="1 3">
    <name type="scientific">Didymodactylos carnosus</name>
    <dbReference type="NCBI Taxonomy" id="1234261"/>
    <lineage>
        <taxon>Eukaryota</taxon>
        <taxon>Metazoa</taxon>
        <taxon>Spiralia</taxon>
        <taxon>Gnathifera</taxon>
        <taxon>Rotifera</taxon>
        <taxon>Eurotatoria</taxon>
        <taxon>Bdelloidea</taxon>
        <taxon>Philodinida</taxon>
        <taxon>Philodinidae</taxon>
        <taxon>Didymodactylos</taxon>
    </lineage>
</organism>
<evidence type="ECO:0000313" key="1">
    <source>
        <dbReference type="EMBL" id="CAF0879048.1"/>
    </source>
</evidence>
<dbReference type="AlphaFoldDB" id="A0A813Y138"/>
<keyword evidence="3" id="KW-1185">Reference proteome</keyword>
<dbReference type="Proteomes" id="UP000681722">
    <property type="component" value="Unassembled WGS sequence"/>
</dbReference>
<evidence type="ECO:0000313" key="3">
    <source>
        <dbReference type="Proteomes" id="UP000663829"/>
    </source>
</evidence>
<dbReference type="EMBL" id="CAJNOQ010001234">
    <property type="protein sequence ID" value="CAF0879048.1"/>
    <property type="molecule type" value="Genomic_DNA"/>
</dbReference>
<dbReference type="Proteomes" id="UP000663829">
    <property type="component" value="Unassembled WGS sequence"/>
</dbReference>
<evidence type="ECO:0000313" key="2">
    <source>
        <dbReference type="EMBL" id="CAF3665552.1"/>
    </source>
</evidence>